<feature type="non-terminal residue" evidence="2">
    <location>
        <position position="1"/>
    </location>
</feature>
<dbReference type="Proteomes" id="UP000218334">
    <property type="component" value="Unassembled WGS sequence"/>
</dbReference>
<organism evidence="2 3">
    <name type="scientific">Armillaria solidipes</name>
    <dbReference type="NCBI Taxonomy" id="1076256"/>
    <lineage>
        <taxon>Eukaryota</taxon>
        <taxon>Fungi</taxon>
        <taxon>Dikarya</taxon>
        <taxon>Basidiomycota</taxon>
        <taxon>Agaricomycotina</taxon>
        <taxon>Agaricomycetes</taxon>
        <taxon>Agaricomycetidae</taxon>
        <taxon>Agaricales</taxon>
        <taxon>Marasmiineae</taxon>
        <taxon>Physalacriaceae</taxon>
        <taxon>Armillaria</taxon>
    </lineage>
</organism>
<accession>A0A2H3BL79</accession>
<gene>
    <name evidence="2" type="ORF">ARMSODRAFT_888498</name>
</gene>
<evidence type="ECO:0000256" key="1">
    <source>
        <dbReference type="SAM" id="MobiDB-lite"/>
    </source>
</evidence>
<dbReference type="STRING" id="1076256.A0A2H3BL79"/>
<reference evidence="3" key="1">
    <citation type="journal article" date="2017" name="Nat. Ecol. Evol.">
        <title>Genome expansion and lineage-specific genetic innovations in the forest pathogenic fungi Armillaria.</title>
        <authorList>
            <person name="Sipos G."/>
            <person name="Prasanna A.N."/>
            <person name="Walter M.C."/>
            <person name="O'Connor E."/>
            <person name="Balint B."/>
            <person name="Krizsan K."/>
            <person name="Kiss B."/>
            <person name="Hess J."/>
            <person name="Varga T."/>
            <person name="Slot J."/>
            <person name="Riley R."/>
            <person name="Boka B."/>
            <person name="Rigling D."/>
            <person name="Barry K."/>
            <person name="Lee J."/>
            <person name="Mihaltcheva S."/>
            <person name="LaButti K."/>
            <person name="Lipzen A."/>
            <person name="Waldron R."/>
            <person name="Moloney N.M."/>
            <person name="Sperisen C."/>
            <person name="Kredics L."/>
            <person name="Vagvoelgyi C."/>
            <person name="Patrignani A."/>
            <person name="Fitzpatrick D."/>
            <person name="Nagy I."/>
            <person name="Doyle S."/>
            <person name="Anderson J.B."/>
            <person name="Grigoriev I.V."/>
            <person name="Gueldener U."/>
            <person name="Muensterkoetter M."/>
            <person name="Nagy L.G."/>
        </authorList>
    </citation>
    <scope>NUCLEOTIDE SEQUENCE [LARGE SCALE GENOMIC DNA]</scope>
    <source>
        <strain evidence="3">28-4</strain>
    </source>
</reference>
<name>A0A2H3BL79_9AGAR</name>
<dbReference type="EMBL" id="KZ293435">
    <property type="protein sequence ID" value="PBK67752.1"/>
    <property type="molecule type" value="Genomic_DNA"/>
</dbReference>
<feature type="region of interest" description="Disordered" evidence="1">
    <location>
        <begin position="231"/>
        <end position="250"/>
    </location>
</feature>
<dbReference type="AlphaFoldDB" id="A0A2H3BL79"/>
<evidence type="ECO:0000313" key="2">
    <source>
        <dbReference type="EMBL" id="PBK67752.1"/>
    </source>
</evidence>
<keyword evidence="3" id="KW-1185">Reference proteome</keyword>
<proteinExistence type="predicted"/>
<sequence>CSNKLLDYEFRLREAEAYECLATLHRLLIYRSHIYKFKDKNITGQAMSTRARATIKTIIANIDTAAARYRSLWVNLGALASAIAGSKPRWDRQLRVLEPGDVRALEDIAPGETEGRRAMTWIWRVHCHETDAEETAEGTSCPALRIEWCKTRARAHRWREEVILVLEEMKHVKAFFAWEGRTWLDRAAREDISEGERGYALRQADIRCRMRDHCIRRWKDVPTWLETGIVPRSNRGHRKHPRPTEDSDVM</sequence>
<protein>
    <submittedName>
        <fullName evidence="2">Uncharacterized protein</fullName>
    </submittedName>
</protein>
<evidence type="ECO:0000313" key="3">
    <source>
        <dbReference type="Proteomes" id="UP000218334"/>
    </source>
</evidence>